<accession>A0A1M4X8A0</accession>
<gene>
    <name evidence="1" type="ORF">SAMN02745784_02148</name>
</gene>
<evidence type="ECO:0000313" key="1">
    <source>
        <dbReference type="EMBL" id="SHE89686.1"/>
    </source>
</evidence>
<keyword evidence="2" id="KW-1185">Reference proteome</keyword>
<sequence length="131" mass="15400">MKIKADFVTNSSSTSFVLISDNDLDIELFYEWFGISPDSDFTYIFDELFNAIKYDTQLIEDDLNGESLEEYLSMYYLEKEKDRVDRAIKEGKKVRVGRLRSDENDIQTFFCLDSFIIDEDTVYFNALSNGW</sequence>
<dbReference type="RefSeq" id="WP_072976226.1">
    <property type="nucleotide sequence ID" value="NZ_FQTY01000010.1"/>
</dbReference>
<proteinExistence type="predicted"/>
<dbReference type="AlphaFoldDB" id="A0A1M4X8A0"/>
<dbReference type="STRING" id="1123404.SAMN02745784_02148"/>
<name>A0A1M4X8A0_9FIRM</name>
<reference evidence="2" key="1">
    <citation type="submission" date="2016-11" db="EMBL/GenBank/DDBJ databases">
        <authorList>
            <person name="Varghese N."/>
            <person name="Submissions S."/>
        </authorList>
    </citation>
    <scope>NUCLEOTIDE SEQUENCE [LARGE SCALE GENOMIC DNA]</scope>
    <source>
        <strain evidence="2">DSM 18095</strain>
    </source>
</reference>
<dbReference type="Proteomes" id="UP000184114">
    <property type="component" value="Unassembled WGS sequence"/>
</dbReference>
<evidence type="ECO:0000313" key="2">
    <source>
        <dbReference type="Proteomes" id="UP000184114"/>
    </source>
</evidence>
<protein>
    <submittedName>
        <fullName evidence="1">Uncharacterized protein</fullName>
    </submittedName>
</protein>
<organism evidence="1 2">
    <name type="scientific">Tissierella praeacuta DSM 18095</name>
    <dbReference type="NCBI Taxonomy" id="1123404"/>
    <lineage>
        <taxon>Bacteria</taxon>
        <taxon>Bacillati</taxon>
        <taxon>Bacillota</taxon>
        <taxon>Tissierellia</taxon>
        <taxon>Tissierellales</taxon>
        <taxon>Tissierellaceae</taxon>
        <taxon>Tissierella</taxon>
    </lineage>
</organism>
<dbReference type="EMBL" id="FQTY01000010">
    <property type="protein sequence ID" value="SHE89686.1"/>
    <property type="molecule type" value="Genomic_DNA"/>
</dbReference>
<dbReference type="GeneID" id="90995529"/>